<evidence type="ECO:0000256" key="1">
    <source>
        <dbReference type="SAM" id="MobiDB-lite"/>
    </source>
</evidence>
<accession>A0A7S3PUP9</accession>
<dbReference type="EMBL" id="HBIO01001377">
    <property type="protein sequence ID" value="CAE0456143.1"/>
    <property type="molecule type" value="Transcribed_RNA"/>
</dbReference>
<dbReference type="AlphaFoldDB" id="A0A7S3PUP9"/>
<protein>
    <submittedName>
        <fullName evidence="2">Uncharacterized protein</fullName>
    </submittedName>
</protein>
<name>A0A7S3PUP9_9STRA</name>
<evidence type="ECO:0000313" key="2">
    <source>
        <dbReference type="EMBL" id="CAE0456143.1"/>
    </source>
</evidence>
<reference evidence="2" key="1">
    <citation type="submission" date="2021-01" db="EMBL/GenBank/DDBJ databases">
        <authorList>
            <person name="Corre E."/>
            <person name="Pelletier E."/>
            <person name="Niang G."/>
            <person name="Scheremetjew M."/>
            <person name="Finn R."/>
            <person name="Kale V."/>
            <person name="Holt S."/>
            <person name="Cochrane G."/>
            <person name="Meng A."/>
            <person name="Brown T."/>
            <person name="Cohen L."/>
        </authorList>
    </citation>
    <scope>NUCLEOTIDE SEQUENCE</scope>
    <source>
        <strain evidence="2">MM31A-1</strain>
    </source>
</reference>
<organism evidence="2">
    <name type="scientific">Chaetoceros debilis</name>
    <dbReference type="NCBI Taxonomy" id="122233"/>
    <lineage>
        <taxon>Eukaryota</taxon>
        <taxon>Sar</taxon>
        <taxon>Stramenopiles</taxon>
        <taxon>Ochrophyta</taxon>
        <taxon>Bacillariophyta</taxon>
        <taxon>Coscinodiscophyceae</taxon>
        <taxon>Chaetocerotophycidae</taxon>
        <taxon>Chaetocerotales</taxon>
        <taxon>Chaetocerotaceae</taxon>
        <taxon>Chaetoceros</taxon>
    </lineage>
</organism>
<proteinExistence type="predicted"/>
<feature type="region of interest" description="Disordered" evidence="1">
    <location>
        <begin position="134"/>
        <end position="204"/>
    </location>
</feature>
<gene>
    <name evidence="2" type="ORF">CDEB00056_LOCUS984</name>
</gene>
<feature type="compositionally biased region" description="Polar residues" evidence="1">
    <location>
        <begin position="178"/>
        <end position="194"/>
    </location>
</feature>
<sequence length="204" mass="21891">MVSFVAMDSCDIEQGVTTEVPLQEDSRNESHCEEMSNRLDSVENIKSHTPIGPKSLSHQAVMALRSQSSKSARPFSYFHSISATELISKTGRQASVRNNPYTARNDCAVDDDGANGDEERNGFLTVDHKACRTSLSAEEENKGAYSTFDGSGLDRIPAKQANSAKEGAGGDISAGPSKDQSNATIENDAQQSGNEDTDNRDNGV</sequence>
<feature type="region of interest" description="Disordered" evidence="1">
    <location>
        <begin position="102"/>
        <end position="121"/>
    </location>
</feature>